<protein>
    <submittedName>
        <fullName evidence="2">Uncharacterized protein</fullName>
    </submittedName>
</protein>
<feature type="region of interest" description="Disordered" evidence="1">
    <location>
        <begin position="21"/>
        <end position="116"/>
    </location>
</feature>
<dbReference type="EMBL" id="BSSA01000015">
    <property type="protein sequence ID" value="GLW72121.1"/>
    <property type="molecule type" value="Genomic_DNA"/>
</dbReference>
<gene>
    <name evidence="2" type="ORF">Kpho02_44200</name>
</gene>
<proteinExistence type="predicted"/>
<evidence type="ECO:0000313" key="3">
    <source>
        <dbReference type="Proteomes" id="UP001165041"/>
    </source>
</evidence>
<accession>A0A9W6V1Y4</accession>
<comment type="caution">
    <text evidence="2">The sequence shown here is derived from an EMBL/GenBank/DDBJ whole genome shotgun (WGS) entry which is preliminary data.</text>
</comment>
<dbReference type="AlphaFoldDB" id="A0A9W6V1Y4"/>
<organism evidence="2 3">
    <name type="scientific">Kitasatospora phosalacinea</name>
    <dbReference type="NCBI Taxonomy" id="2065"/>
    <lineage>
        <taxon>Bacteria</taxon>
        <taxon>Bacillati</taxon>
        <taxon>Actinomycetota</taxon>
        <taxon>Actinomycetes</taxon>
        <taxon>Kitasatosporales</taxon>
        <taxon>Streptomycetaceae</taxon>
        <taxon>Kitasatospora</taxon>
    </lineage>
</organism>
<evidence type="ECO:0000256" key="1">
    <source>
        <dbReference type="SAM" id="MobiDB-lite"/>
    </source>
</evidence>
<reference evidence="2" key="1">
    <citation type="submission" date="2023-02" db="EMBL/GenBank/DDBJ databases">
        <title>Kitasatospora phosalacinea NBRC 14627.</title>
        <authorList>
            <person name="Ichikawa N."/>
            <person name="Sato H."/>
            <person name="Tonouchi N."/>
        </authorList>
    </citation>
    <scope>NUCLEOTIDE SEQUENCE</scope>
    <source>
        <strain evidence="2">NBRC 14627</strain>
    </source>
</reference>
<evidence type="ECO:0000313" key="2">
    <source>
        <dbReference type="EMBL" id="GLW72121.1"/>
    </source>
</evidence>
<dbReference type="Proteomes" id="UP001165041">
    <property type="component" value="Unassembled WGS sequence"/>
</dbReference>
<name>A0A9W6V1Y4_9ACTN</name>
<sequence length="116" mass="11570">MQGEEPAAGAHVLLQGPAPGVVQHLAAGGGEHDGRAARPDGPPQYGRVLGVRDGETLGGPQVVEGGDGGRDRGVAVVGGAGEDRHQGRGGHGAPRGKRLPRPCVPVRRTAQGEGTA</sequence>